<dbReference type="PANTHER" id="PTHR47966:SF1">
    <property type="entry name" value="ASPARTYL PROTEINASE"/>
    <property type="match status" value="1"/>
</dbReference>
<dbReference type="InterPro" id="IPR001969">
    <property type="entry name" value="Aspartic_peptidase_AS"/>
</dbReference>
<comment type="similarity">
    <text evidence="1">Belongs to the peptidase A1 family.</text>
</comment>
<keyword evidence="2" id="KW-0378">Hydrolase</keyword>
<feature type="region of interest" description="Disordered" evidence="3">
    <location>
        <begin position="216"/>
        <end position="244"/>
    </location>
</feature>
<dbReference type="InterPro" id="IPR021109">
    <property type="entry name" value="Peptidase_aspartic_dom_sf"/>
</dbReference>
<dbReference type="Gene3D" id="2.40.70.10">
    <property type="entry name" value="Acid Proteases"/>
    <property type="match status" value="1"/>
</dbReference>
<dbReference type="PROSITE" id="PS00141">
    <property type="entry name" value="ASP_PROTEASE"/>
    <property type="match status" value="1"/>
</dbReference>
<name>A0ABR4BIF0_9LECA</name>
<keyword evidence="4" id="KW-0732">Signal</keyword>
<dbReference type="PANTHER" id="PTHR47966">
    <property type="entry name" value="BETA-SITE APP-CLEAVING ENZYME, ISOFORM A-RELATED"/>
    <property type="match status" value="1"/>
</dbReference>
<dbReference type="SUPFAM" id="SSF50630">
    <property type="entry name" value="Acid proteases"/>
    <property type="match status" value="1"/>
</dbReference>
<keyword evidence="7" id="KW-1185">Reference proteome</keyword>
<comment type="caution">
    <text evidence="6">The sequence shown here is derived from an EMBL/GenBank/DDBJ whole genome shotgun (WGS) entry which is preliminary data.</text>
</comment>
<feature type="region of interest" description="Disordered" evidence="3">
    <location>
        <begin position="23"/>
        <end position="45"/>
    </location>
</feature>
<dbReference type="PROSITE" id="PS51767">
    <property type="entry name" value="PEPTIDASE_A1"/>
    <property type="match status" value="1"/>
</dbReference>
<dbReference type="InterPro" id="IPR001461">
    <property type="entry name" value="Aspartic_peptidase_A1"/>
</dbReference>
<dbReference type="Proteomes" id="UP001590951">
    <property type="component" value="Unassembled WGS sequence"/>
</dbReference>
<proteinExistence type="inferred from homology"/>
<evidence type="ECO:0000313" key="7">
    <source>
        <dbReference type="Proteomes" id="UP001590951"/>
    </source>
</evidence>
<feature type="chain" id="PRO_5047404643" description="Peptidase A1 domain-containing protein" evidence="4">
    <location>
        <begin position="19"/>
        <end position="296"/>
    </location>
</feature>
<evidence type="ECO:0000259" key="5">
    <source>
        <dbReference type="PROSITE" id="PS51767"/>
    </source>
</evidence>
<sequence>MHLLQLAAASALATIVTAAPFPDLPKRDTSATGSAKFTVPQGQPKLPGKKIAGPIALARVYGKYGKGAPASVNTAASAAAGSDDGTVPADPEQYDQAYLEAVTIGGQTLNLDFDTGSSDLWVFSSELPASEQSNHAIYNPASSSTAKELSGDTWSISYGDGSSASGNVYTDTVDVGGTTVTGQAVELAQKISSEFAQDESDGLLGLAFSLHQHRHPRQTTNLFQQRRNPPRLPPLHSRPEERRTGQLQLRLHRLQRLHRRHHLYRRRQFPRLLGLYQRWLHRRHWQCSNRKHLRHR</sequence>
<evidence type="ECO:0000256" key="3">
    <source>
        <dbReference type="SAM" id="MobiDB-lite"/>
    </source>
</evidence>
<feature type="signal peptide" evidence="4">
    <location>
        <begin position="1"/>
        <end position="18"/>
    </location>
</feature>
<dbReference type="EMBL" id="JBHFEH010000005">
    <property type="protein sequence ID" value="KAL2057423.1"/>
    <property type="molecule type" value="Genomic_DNA"/>
</dbReference>
<protein>
    <recommendedName>
        <fullName evidence="5">Peptidase A1 domain-containing protein</fullName>
    </recommendedName>
</protein>
<dbReference type="InterPro" id="IPR033121">
    <property type="entry name" value="PEPTIDASE_A1"/>
</dbReference>
<accession>A0ABR4BIF0</accession>
<evidence type="ECO:0000256" key="1">
    <source>
        <dbReference type="ARBA" id="ARBA00007447"/>
    </source>
</evidence>
<keyword evidence="2" id="KW-0645">Protease</keyword>
<evidence type="ECO:0000256" key="2">
    <source>
        <dbReference type="ARBA" id="ARBA00022750"/>
    </source>
</evidence>
<gene>
    <name evidence="6" type="ORF">ABVK25_002476</name>
</gene>
<evidence type="ECO:0000256" key="4">
    <source>
        <dbReference type="SAM" id="SignalP"/>
    </source>
</evidence>
<evidence type="ECO:0000313" key="6">
    <source>
        <dbReference type="EMBL" id="KAL2057423.1"/>
    </source>
</evidence>
<feature type="domain" description="Peptidase A1" evidence="5">
    <location>
        <begin position="98"/>
        <end position="296"/>
    </location>
</feature>
<keyword evidence="2" id="KW-0064">Aspartyl protease</keyword>
<organism evidence="6 7">
    <name type="scientific">Lepraria finkii</name>
    <dbReference type="NCBI Taxonomy" id="1340010"/>
    <lineage>
        <taxon>Eukaryota</taxon>
        <taxon>Fungi</taxon>
        <taxon>Dikarya</taxon>
        <taxon>Ascomycota</taxon>
        <taxon>Pezizomycotina</taxon>
        <taxon>Lecanoromycetes</taxon>
        <taxon>OSLEUM clade</taxon>
        <taxon>Lecanoromycetidae</taxon>
        <taxon>Lecanorales</taxon>
        <taxon>Lecanorineae</taxon>
        <taxon>Stereocaulaceae</taxon>
        <taxon>Lepraria</taxon>
    </lineage>
</organism>
<dbReference type="Pfam" id="PF00026">
    <property type="entry name" value="Asp"/>
    <property type="match status" value="1"/>
</dbReference>
<reference evidence="6 7" key="1">
    <citation type="submission" date="2024-09" db="EMBL/GenBank/DDBJ databases">
        <title>Rethinking Asexuality: The Enigmatic Case of Functional Sexual Genes in Lepraria (Stereocaulaceae).</title>
        <authorList>
            <person name="Doellman M."/>
            <person name="Sun Y."/>
            <person name="Barcenas-Pena A."/>
            <person name="Lumbsch H.T."/>
            <person name="Grewe F."/>
        </authorList>
    </citation>
    <scope>NUCLEOTIDE SEQUENCE [LARGE SCALE GENOMIC DNA]</scope>
    <source>
        <strain evidence="6 7">Grewe 0041</strain>
    </source>
</reference>